<dbReference type="RefSeq" id="WP_161744200.1">
    <property type="nucleotide sequence ID" value="NZ_JAAAMV010000012.1"/>
</dbReference>
<evidence type="ECO:0000313" key="8">
    <source>
        <dbReference type="EMBL" id="NBD25390.1"/>
    </source>
</evidence>
<dbReference type="InterPro" id="IPR023296">
    <property type="entry name" value="Glyco_hydro_beta-prop_sf"/>
</dbReference>
<dbReference type="SMART" id="SM00640">
    <property type="entry name" value="Glyco_32"/>
    <property type="match status" value="1"/>
</dbReference>
<sequence>MDRYRPRYHFTPPRNWMNDPNGPFHLHGEYHLFYQHNPSGKEWGDIHWGHAKSLDLVHWERLPVALAPSKELGELHCYSGCAVVDGDEVTLFYTSIGEGERNATTGAQQWTARSGDTVDWRKPDYNPVLTAELHGDLRVTEWRDPYVWKEGGEWNMLLGGIAEGKGCGLIYRSADLKDWRFGGLFHQGEEGIWECPHIFRFGDKAVVCYSPSGPVGYVSGTFASDGFSEVARRGIVDYGGWEGFYASTGFVDERGRRVLLGWMPESRGENFPVPLEWTGALALPRLVDLKPNGALAITPIPELEALRGERRSWADVRVGTDPFDPGVASSSFECALDIELPTGGVGELTVSVLASACGREHTDVRVDFAGGTITVDRSASSLFPEVRKSPLVGRFNLEEGERALKLRLFVDQSSIELFAGDETCISARVYPSLDDSHGMRLQADGAVRVADMAFWEMKAAEYR</sequence>
<dbReference type="EMBL" id="JAAAMV010000012">
    <property type="protein sequence ID" value="NBD25390.1"/>
    <property type="molecule type" value="Genomic_DNA"/>
</dbReference>
<dbReference type="PANTHER" id="PTHR43101:SF1">
    <property type="entry name" value="BETA-FRUCTOSIDASE"/>
    <property type="match status" value="1"/>
</dbReference>
<dbReference type="InterPro" id="IPR018053">
    <property type="entry name" value="Glyco_hydro_32_AS"/>
</dbReference>
<evidence type="ECO:0000259" key="6">
    <source>
        <dbReference type="Pfam" id="PF00251"/>
    </source>
</evidence>
<dbReference type="GO" id="GO:0016787">
    <property type="term" value="F:hydrolase activity"/>
    <property type="evidence" value="ECO:0007669"/>
    <property type="project" value="UniProtKB-KW"/>
</dbReference>
<dbReference type="CDD" id="cd08996">
    <property type="entry name" value="GH32_FFase"/>
    <property type="match status" value="1"/>
</dbReference>
<keyword evidence="9" id="KW-1185">Reference proteome</keyword>
<dbReference type="InterPro" id="IPR051214">
    <property type="entry name" value="GH32_Enzymes"/>
</dbReference>
<dbReference type="InterPro" id="IPR013148">
    <property type="entry name" value="Glyco_hydro_32_N"/>
</dbReference>
<keyword evidence="3 5" id="KW-0378">Hydrolase</keyword>
<evidence type="ECO:0000313" key="9">
    <source>
        <dbReference type="Proteomes" id="UP000665561"/>
    </source>
</evidence>
<evidence type="ECO:0000256" key="1">
    <source>
        <dbReference type="ARBA" id="ARBA00009902"/>
    </source>
</evidence>
<dbReference type="Gene3D" id="2.115.10.20">
    <property type="entry name" value="Glycosyl hydrolase domain, family 43"/>
    <property type="match status" value="1"/>
</dbReference>
<feature type="domain" description="Glycosyl hydrolase family 32 C-terminal" evidence="7">
    <location>
        <begin position="302"/>
        <end position="456"/>
    </location>
</feature>
<dbReference type="Proteomes" id="UP000665561">
    <property type="component" value="Unassembled WGS sequence"/>
</dbReference>
<evidence type="ECO:0000256" key="2">
    <source>
        <dbReference type="ARBA" id="ARBA00012758"/>
    </source>
</evidence>
<dbReference type="EC" id="3.2.1.26" evidence="2"/>
<name>A0ABW9XRY4_9BACL</name>
<dbReference type="PROSITE" id="PS00609">
    <property type="entry name" value="GLYCOSYL_HYDROL_F32"/>
    <property type="match status" value="1"/>
</dbReference>
<dbReference type="SUPFAM" id="SSF75005">
    <property type="entry name" value="Arabinanase/levansucrase/invertase"/>
    <property type="match status" value="1"/>
</dbReference>
<proteinExistence type="inferred from homology"/>
<organism evidence="8 9">
    <name type="scientific">Paenibacillus glycinis</name>
    <dbReference type="NCBI Taxonomy" id="2697035"/>
    <lineage>
        <taxon>Bacteria</taxon>
        <taxon>Bacillati</taxon>
        <taxon>Bacillota</taxon>
        <taxon>Bacilli</taxon>
        <taxon>Bacillales</taxon>
        <taxon>Paenibacillaceae</taxon>
        <taxon>Paenibacillus</taxon>
    </lineage>
</organism>
<evidence type="ECO:0000259" key="7">
    <source>
        <dbReference type="Pfam" id="PF08244"/>
    </source>
</evidence>
<evidence type="ECO:0000256" key="4">
    <source>
        <dbReference type="ARBA" id="ARBA00023295"/>
    </source>
</evidence>
<dbReference type="InterPro" id="IPR001362">
    <property type="entry name" value="Glyco_hydro_32"/>
</dbReference>
<feature type="domain" description="Glycosyl hydrolase family 32 N-terminal" evidence="6">
    <location>
        <begin position="9"/>
        <end position="296"/>
    </location>
</feature>
<accession>A0ABW9XRY4</accession>
<reference evidence="8 9" key="1">
    <citation type="submission" date="2020-01" db="EMBL/GenBank/DDBJ databases">
        <title>Paenibacillus soybeanensis sp. nov. isolated from the nodules of soybean (Glycine max(L.) Merr).</title>
        <authorList>
            <person name="Wang H."/>
        </authorList>
    </citation>
    <scope>NUCLEOTIDE SEQUENCE [LARGE SCALE GENOMIC DNA]</scope>
    <source>
        <strain evidence="8 9">T1</strain>
    </source>
</reference>
<dbReference type="InterPro" id="IPR013189">
    <property type="entry name" value="Glyco_hydro_32_C"/>
</dbReference>
<comment type="caution">
    <text evidence="8">The sequence shown here is derived from an EMBL/GenBank/DDBJ whole genome shotgun (WGS) entry which is preliminary data.</text>
</comment>
<dbReference type="Pfam" id="PF00251">
    <property type="entry name" value="Glyco_hydro_32N"/>
    <property type="match status" value="1"/>
</dbReference>
<keyword evidence="4 5" id="KW-0326">Glycosidase</keyword>
<dbReference type="Gene3D" id="2.60.120.560">
    <property type="entry name" value="Exo-inulinase, domain 1"/>
    <property type="match status" value="1"/>
</dbReference>
<evidence type="ECO:0000256" key="5">
    <source>
        <dbReference type="RuleBase" id="RU362110"/>
    </source>
</evidence>
<dbReference type="SUPFAM" id="SSF49899">
    <property type="entry name" value="Concanavalin A-like lectins/glucanases"/>
    <property type="match status" value="1"/>
</dbReference>
<gene>
    <name evidence="8" type="ORF">GT019_16020</name>
</gene>
<dbReference type="InterPro" id="IPR013320">
    <property type="entry name" value="ConA-like_dom_sf"/>
</dbReference>
<comment type="similarity">
    <text evidence="1 5">Belongs to the glycosyl hydrolase 32 family.</text>
</comment>
<evidence type="ECO:0000256" key="3">
    <source>
        <dbReference type="ARBA" id="ARBA00022801"/>
    </source>
</evidence>
<dbReference type="Pfam" id="PF08244">
    <property type="entry name" value="Glyco_hydro_32C"/>
    <property type="match status" value="1"/>
</dbReference>
<dbReference type="PANTHER" id="PTHR43101">
    <property type="entry name" value="BETA-FRUCTOSIDASE"/>
    <property type="match status" value="1"/>
</dbReference>
<protein>
    <recommendedName>
        <fullName evidence="2">beta-fructofuranosidase</fullName>
        <ecNumber evidence="2">3.2.1.26</ecNumber>
    </recommendedName>
</protein>